<dbReference type="EMBL" id="CAJFCW020000006">
    <property type="protein sequence ID" value="CAG9127804.1"/>
    <property type="molecule type" value="Genomic_DNA"/>
</dbReference>
<dbReference type="PROSITE" id="PS00639">
    <property type="entry name" value="THIOL_PROTEASE_HIS"/>
    <property type="match status" value="1"/>
</dbReference>
<evidence type="ECO:0000259" key="2">
    <source>
        <dbReference type="SMART" id="SM00645"/>
    </source>
</evidence>
<evidence type="ECO:0000313" key="3">
    <source>
        <dbReference type="EMBL" id="CAD5230537.1"/>
    </source>
</evidence>
<dbReference type="SMART" id="SM00645">
    <property type="entry name" value="Pept_C1"/>
    <property type="match status" value="1"/>
</dbReference>
<accession>A0A811LQD6</accession>
<comment type="caution">
    <text evidence="3">The sequence shown here is derived from an EMBL/GenBank/DDBJ whole genome shotgun (WGS) entry which is preliminary data.</text>
</comment>
<proteinExistence type="inferred from homology"/>
<dbReference type="InterPro" id="IPR013128">
    <property type="entry name" value="Peptidase_C1A"/>
</dbReference>
<dbReference type="AlphaFoldDB" id="A0A811LQD6"/>
<organism evidence="3 4">
    <name type="scientific">Bursaphelenchus okinawaensis</name>
    <dbReference type="NCBI Taxonomy" id="465554"/>
    <lineage>
        <taxon>Eukaryota</taxon>
        <taxon>Metazoa</taxon>
        <taxon>Ecdysozoa</taxon>
        <taxon>Nematoda</taxon>
        <taxon>Chromadorea</taxon>
        <taxon>Rhabditida</taxon>
        <taxon>Tylenchina</taxon>
        <taxon>Tylenchomorpha</taxon>
        <taxon>Aphelenchoidea</taxon>
        <taxon>Aphelenchoididae</taxon>
        <taxon>Bursaphelenchus</taxon>
    </lineage>
</organism>
<dbReference type="OrthoDB" id="5875790at2759"/>
<dbReference type="PANTHER" id="PTHR12411">
    <property type="entry name" value="CYSTEINE PROTEASE FAMILY C1-RELATED"/>
    <property type="match status" value="1"/>
</dbReference>
<protein>
    <recommendedName>
        <fullName evidence="2">Peptidase C1A papain C-terminal domain-containing protein</fullName>
    </recommendedName>
</protein>
<dbReference type="EMBL" id="CAJFDH010000006">
    <property type="protein sequence ID" value="CAD5230537.1"/>
    <property type="molecule type" value="Genomic_DNA"/>
</dbReference>
<gene>
    <name evidence="3" type="ORF">BOKJ2_LOCUS14185</name>
</gene>
<dbReference type="SUPFAM" id="SSF54001">
    <property type="entry name" value="Cysteine proteinases"/>
    <property type="match status" value="1"/>
</dbReference>
<dbReference type="Gene3D" id="3.90.70.10">
    <property type="entry name" value="Cysteine proteinases"/>
    <property type="match status" value="1"/>
</dbReference>
<dbReference type="Pfam" id="PF00112">
    <property type="entry name" value="Peptidase_C1"/>
    <property type="match status" value="1"/>
</dbReference>
<reference evidence="3" key="1">
    <citation type="submission" date="2020-09" db="EMBL/GenBank/DDBJ databases">
        <authorList>
            <person name="Kikuchi T."/>
        </authorList>
    </citation>
    <scope>NUCLEOTIDE SEQUENCE</scope>
    <source>
        <strain evidence="3">SH1</strain>
    </source>
</reference>
<dbReference type="Proteomes" id="UP000783686">
    <property type="component" value="Unassembled WGS sequence"/>
</dbReference>
<feature type="domain" description="Peptidase C1A papain C-terminal" evidence="2">
    <location>
        <begin position="1"/>
        <end position="200"/>
    </location>
</feature>
<name>A0A811LQD6_9BILA</name>
<comment type="similarity">
    <text evidence="1">Belongs to the peptidase C1 family.</text>
</comment>
<dbReference type="InterPro" id="IPR038765">
    <property type="entry name" value="Papain-like_cys_pep_sf"/>
</dbReference>
<evidence type="ECO:0000256" key="1">
    <source>
        <dbReference type="ARBA" id="ARBA00008455"/>
    </source>
</evidence>
<dbReference type="CDD" id="cd02248">
    <property type="entry name" value="Peptidase_C1A"/>
    <property type="match status" value="1"/>
</dbReference>
<dbReference type="InterPro" id="IPR039417">
    <property type="entry name" value="Peptidase_C1A_papain-like"/>
</dbReference>
<evidence type="ECO:0000313" key="4">
    <source>
        <dbReference type="Proteomes" id="UP000614601"/>
    </source>
</evidence>
<dbReference type="GO" id="GO:0006508">
    <property type="term" value="P:proteolysis"/>
    <property type="evidence" value="ECO:0007669"/>
    <property type="project" value="InterPro"/>
</dbReference>
<dbReference type="Proteomes" id="UP000614601">
    <property type="component" value="Unassembled WGS sequence"/>
</dbReference>
<keyword evidence="4" id="KW-1185">Reference proteome</keyword>
<dbReference type="InterPro" id="IPR000668">
    <property type="entry name" value="Peptidase_C1A_C"/>
</dbReference>
<sequence length="203" mass="22466">MNFRFGQCGSCWAFSITAVVESLNKIHNNVLVSLSEQELVDCDSRDSGCGGGFRGWGFDFVKKTGLVPEEYYQYQGMAAQCRMPSHDLPRVFVDQIYTFDGDEEEMADWVATKGPITIGVNVTRGMFAYKSGVFDPTEFDCTTNSLGSHALAVIGYGVEKGQKYWLLKNSWGPAHGEAGYIKMRRGVNSCGFAKNVYTALITK</sequence>
<dbReference type="PRINTS" id="PR00705">
    <property type="entry name" value="PAPAIN"/>
</dbReference>
<dbReference type="GO" id="GO:0008234">
    <property type="term" value="F:cysteine-type peptidase activity"/>
    <property type="evidence" value="ECO:0007669"/>
    <property type="project" value="InterPro"/>
</dbReference>
<dbReference type="InterPro" id="IPR025660">
    <property type="entry name" value="Pept_his_AS"/>
</dbReference>